<geneLocation type="plasmid" evidence="1">
    <name>p1</name>
</geneLocation>
<evidence type="ECO:0008006" key="2">
    <source>
        <dbReference type="Google" id="ProtNLM"/>
    </source>
</evidence>
<dbReference type="KEGG" id="vck:PG915_24915"/>
<protein>
    <recommendedName>
        <fullName evidence="2">Response regulatory domain-containing protein</fullName>
    </recommendedName>
</protein>
<dbReference type="SUPFAM" id="SSF52172">
    <property type="entry name" value="CheY-like"/>
    <property type="match status" value="1"/>
</dbReference>
<keyword evidence="1" id="KW-0614">Plasmid</keyword>
<dbReference type="EMBL" id="CP115922">
    <property type="protein sequence ID" value="XCD19180.1"/>
    <property type="molecule type" value="Genomic_DNA"/>
</dbReference>
<sequence>MNRHVLLIEDDLVMAKGIEQSILHSTSNNLVTTITTLQQAKSIPSFETFHHIICTLSLYHCSHYSILKFLHDIKQTYPTIIVTLMHKENETALLNAVASVARIDFLLDKRDAASYEQILSSGSVPAYTCKRDIERAHFLLGLDDSRSQTLAELARYTSQKAIALDANITNAAISKRISGLVKSAQFPLAKLLLWFRE</sequence>
<organism evidence="1">
    <name type="scientific">Vibrio chaetopteri</name>
    <dbReference type="NCBI Taxonomy" id="3016528"/>
    <lineage>
        <taxon>Bacteria</taxon>
        <taxon>Pseudomonadati</taxon>
        <taxon>Pseudomonadota</taxon>
        <taxon>Gammaproteobacteria</taxon>
        <taxon>Vibrionales</taxon>
        <taxon>Vibrionaceae</taxon>
        <taxon>Vibrio</taxon>
    </lineage>
</organism>
<evidence type="ECO:0000313" key="1">
    <source>
        <dbReference type="EMBL" id="XCD19180.1"/>
    </source>
</evidence>
<gene>
    <name evidence="1" type="ORF">PG915_24915</name>
</gene>
<reference evidence="1" key="1">
    <citation type="submission" date="2023-01" db="EMBL/GenBank/DDBJ databases">
        <title>Vibrio sp. CB1-14 genome sequencing.</title>
        <authorList>
            <person name="Otstavnykh N."/>
            <person name="Isaeva M."/>
            <person name="Meleshko D."/>
        </authorList>
    </citation>
    <scope>NUCLEOTIDE SEQUENCE</scope>
    <source>
        <strain evidence="1">CB1-14</strain>
        <plasmid evidence="1">p1</plasmid>
    </source>
</reference>
<name>A0AAU8BR31_9VIBR</name>
<proteinExistence type="predicted"/>
<accession>A0AAU8BR31</accession>
<dbReference type="RefSeq" id="WP_353500303.1">
    <property type="nucleotide sequence ID" value="NZ_CP115922.1"/>
</dbReference>
<dbReference type="AlphaFoldDB" id="A0AAU8BR31"/>
<dbReference type="InterPro" id="IPR011006">
    <property type="entry name" value="CheY-like_superfamily"/>
</dbReference>